<sequence>MLLPPAPAPATTFPNPSTSSDVLQLILPALQALTDANHASYGLLPLYYPHQSPPPFGAALPAPPVPPTAVQPPPTPPVVLPRAISLDEYCDHYQINADDRRVLVELGYEPSDDGIKELEKEVWDATKVTPLAKGLILHQHFIKDVIAGLWN</sequence>
<dbReference type="AlphaFoldDB" id="A0A8H7CSS5"/>
<name>A0A8H7CSS5_9AGAR</name>
<proteinExistence type="predicted"/>
<protein>
    <submittedName>
        <fullName evidence="1">Putative proline-rich protein</fullName>
    </submittedName>
</protein>
<reference evidence="1" key="1">
    <citation type="submission" date="2020-05" db="EMBL/GenBank/DDBJ databases">
        <title>Mycena genomes resolve the evolution of fungal bioluminescence.</title>
        <authorList>
            <person name="Tsai I.J."/>
        </authorList>
    </citation>
    <scope>NUCLEOTIDE SEQUENCE</scope>
    <source>
        <strain evidence="1">CCC161011</strain>
    </source>
</reference>
<evidence type="ECO:0000313" key="1">
    <source>
        <dbReference type="EMBL" id="KAF7346902.1"/>
    </source>
</evidence>
<evidence type="ECO:0000313" key="2">
    <source>
        <dbReference type="Proteomes" id="UP000620124"/>
    </source>
</evidence>
<comment type="caution">
    <text evidence="1">The sequence shown here is derived from an EMBL/GenBank/DDBJ whole genome shotgun (WGS) entry which is preliminary data.</text>
</comment>
<dbReference type="OrthoDB" id="3068544at2759"/>
<keyword evidence="2" id="KW-1185">Reference proteome</keyword>
<dbReference type="Proteomes" id="UP000620124">
    <property type="component" value="Unassembled WGS sequence"/>
</dbReference>
<gene>
    <name evidence="1" type="ORF">MVEN_01442500</name>
</gene>
<dbReference type="EMBL" id="JACAZI010000012">
    <property type="protein sequence ID" value="KAF7346902.1"/>
    <property type="molecule type" value="Genomic_DNA"/>
</dbReference>
<accession>A0A8H7CSS5</accession>
<organism evidence="1 2">
    <name type="scientific">Mycena venus</name>
    <dbReference type="NCBI Taxonomy" id="2733690"/>
    <lineage>
        <taxon>Eukaryota</taxon>
        <taxon>Fungi</taxon>
        <taxon>Dikarya</taxon>
        <taxon>Basidiomycota</taxon>
        <taxon>Agaricomycotina</taxon>
        <taxon>Agaricomycetes</taxon>
        <taxon>Agaricomycetidae</taxon>
        <taxon>Agaricales</taxon>
        <taxon>Marasmiineae</taxon>
        <taxon>Mycenaceae</taxon>
        <taxon>Mycena</taxon>
    </lineage>
</organism>